<dbReference type="AlphaFoldDB" id="A0A8T0JAR4"/>
<name>A0A8T0JAR4_CERPU</name>
<evidence type="ECO:0000313" key="2">
    <source>
        <dbReference type="EMBL" id="KAG0592039.1"/>
    </source>
</evidence>
<evidence type="ECO:0008006" key="4">
    <source>
        <dbReference type="Google" id="ProtNLM"/>
    </source>
</evidence>
<feature type="compositionally biased region" description="Pro residues" evidence="1">
    <location>
        <begin position="20"/>
        <end position="32"/>
    </location>
</feature>
<comment type="caution">
    <text evidence="2">The sequence shown here is derived from an EMBL/GenBank/DDBJ whole genome shotgun (WGS) entry which is preliminary data.</text>
</comment>
<proteinExistence type="predicted"/>
<evidence type="ECO:0000313" key="3">
    <source>
        <dbReference type="Proteomes" id="UP000822688"/>
    </source>
</evidence>
<feature type="compositionally biased region" description="Low complexity" evidence="1">
    <location>
        <begin position="53"/>
        <end position="78"/>
    </location>
</feature>
<gene>
    <name evidence="2" type="ORF">KC19_1G220000</name>
</gene>
<dbReference type="EMBL" id="CM026421">
    <property type="protein sequence ID" value="KAG0592039.1"/>
    <property type="molecule type" value="Genomic_DNA"/>
</dbReference>
<accession>A0A8T0JAR4</accession>
<evidence type="ECO:0000256" key="1">
    <source>
        <dbReference type="SAM" id="MobiDB-lite"/>
    </source>
</evidence>
<sequence length="155" mass="16867">MSSKPDRDGPFPQNQQIPQGYPPPGYPYPPQDPFYGAPGAPPPAYGYPPPPGYGYQQQPQGYYGQQPNYQGGIMAPPQQGYYGGQRPQSGGWLQGCLQALCCCCLMDECVDGHGKSGGLKSALKMKHTEEKVIERHSHVSWNDQNMSEVASNSST</sequence>
<keyword evidence="3" id="KW-1185">Reference proteome</keyword>
<protein>
    <recommendedName>
        <fullName evidence="4">Cysteine-rich transmembrane CYSTM domain-containing protein</fullName>
    </recommendedName>
</protein>
<organism evidence="2 3">
    <name type="scientific">Ceratodon purpureus</name>
    <name type="common">Fire moss</name>
    <name type="synonym">Dicranum purpureum</name>
    <dbReference type="NCBI Taxonomy" id="3225"/>
    <lineage>
        <taxon>Eukaryota</taxon>
        <taxon>Viridiplantae</taxon>
        <taxon>Streptophyta</taxon>
        <taxon>Embryophyta</taxon>
        <taxon>Bryophyta</taxon>
        <taxon>Bryophytina</taxon>
        <taxon>Bryopsida</taxon>
        <taxon>Dicranidae</taxon>
        <taxon>Pseudoditrichales</taxon>
        <taxon>Ditrichaceae</taxon>
        <taxon>Ceratodon</taxon>
    </lineage>
</organism>
<feature type="region of interest" description="Disordered" evidence="1">
    <location>
        <begin position="1"/>
        <end position="78"/>
    </location>
</feature>
<dbReference type="Proteomes" id="UP000822688">
    <property type="component" value="Chromosome 1"/>
</dbReference>
<feature type="compositionally biased region" description="Pro residues" evidence="1">
    <location>
        <begin position="39"/>
        <end position="52"/>
    </location>
</feature>
<reference evidence="2" key="1">
    <citation type="submission" date="2020-06" db="EMBL/GenBank/DDBJ databases">
        <title>WGS assembly of Ceratodon purpureus strain R40.</title>
        <authorList>
            <person name="Carey S.B."/>
            <person name="Jenkins J."/>
            <person name="Shu S."/>
            <person name="Lovell J.T."/>
            <person name="Sreedasyam A."/>
            <person name="Maumus F."/>
            <person name="Tiley G.P."/>
            <person name="Fernandez-Pozo N."/>
            <person name="Barry K."/>
            <person name="Chen C."/>
            <person name="Wang M."/>
            <person name="Lipzen A."/>
            <person name="Daum C."/>
            <person name="Saski C.A."/>
            <person name="Payton A.C."/>
            <person name="Mcbreen J.C."/>
            <person name="Conrad R.E."/>
            <person name="Kollar L.M."/>
            <person name="Olsson S."/>
            <person name="Huttunen S."/>
            <person name="Landis J.B."/>
            <person name="Wickett N.J."/>
            <person name="Johnson M.G."/>
            <person name="Rensing S.A."/>
            <person name="Grimwood J."/>
            <person name="Schmutz J."/>
            <person name="Mcdaniel S.F."/>
        </authorList>
    </citation>
    <scope>NUCLEOTIDE SEQUENCE</scope>
    <source>
        <strain evidence="2">R40</strain>
    </source>
</reference>
<dbReference type="GO" id="GO:0016020">
    <property type="term" value="C:membrane"/>
    <property type="evidence" value="ECO:0007669"/>
    <property type="project" value="UniProtKB-SubCell"/>
</dbReference>